<dbReference type="AlphaFoldDB" id="A0AAE1ABG0"/>
<evidence type="ECO:0000313" key="3">
    <source>
        <dbReference type="Proteomes" id="UP001283361"/>
    </source>
</evidence>
<dbReference type="Proteomes" id="UP001283361">
    <property type="component" value="Unassembled WGS sequence"/>
</dbReference>
<name>A0AAE1ABG0_9GAST</name>
<keyword evidence="3" id="KW-1185">Reference proteome</keyword>
<gene>
    <name evidence="2" type="ORF">RRG08_020478</name>
</gene>
<dbReference type="EMBL" id="JAWDGP010002203">
    <property type="protein sequence ID" value="KAK3784794.1"/>
    <property type="molecule type" value="Genomic_DNA"/>
</dbReference>
<protein>
    <submittedName>
        <fullName evidence="2">Uncharacterized protein</fullName>
    </submittedName>
</protein>
<keyword evidence="1" id="KW-0812">Transmembrane</keyword>
<evidence type="ECO:0000313" key="2">
    <source>
        <dbReference type="EMBL" id="KAK3784794.1"/>
    </source>
</evidence>
<keyword evidence="1" id="KW-0472">Membrane</keyword>
<organism evidence="2 3">
    <name type="scientific">Elysia crispata</name>
    <name type="common">lettuce slug</name>
    <dbReference type="NCBI Taxonomy" id="231223"/>
    <lineage>
        <taxon>Eukaryota</taxon>
        <taxon>Metazoa</taxon>
        <taxon>Spiralia</taxon>
        <taxon>Lophotrochozoa</taxon>
        <taxon>Mollusca</taxon>
        <taxon>Gastropoda</taxon>
        <taxon>Heterobranchia</taxon>
        <taxon>Euthyneura</taxon>
        <taxon>Panpulmonata</taxon>
        <taxon>Sacoglossa</taxon>
        <taxon>Placobranchoidea</taxon>
        <taxon>Plakobranchidae</taxon>
        <taxon>Elysia</taxon>
    </lineage>
</organism>
<evidence type="ECO:0000256" key="1">
    <source>
        <dbReference type="SAM" id="Phobius"/>
    </source>
</evidence>
<sequence length="96" mass="11120">MRAYRLRMLSFLVRSSNVTLSSFVTKNMFLLDYPHSSMFARLPHYIVQNLRFLSGFPWSREVRNISLESLAAYLCPLIILSGYLVASSNHFTAMPR</sequence>
<feature type="transmembrane region" description="Helical" evidence="1">
    <location>
        <begin position="70"/>
        <end position="86"/>
    </location>
</feature>
<reference evidence="2" key="1">
    <citation type="journal article" date="2023" name="G3 (Bethesda)">
        <title>A reference genome for the long-term kleptoplast-retaining sea slug Elysia crispata morphotype clarki.</title>
        <authorList>
            <person name="Eastman K.E."/>
            <person name="Pendleton A.L."/>
            <person name="Shaikh M.A."/>
            <person name="Suttiyut T."/>
            <person name="Ogas R."/>
            <person name="Tomko P."/>
            <person name="Gavelis G."/>
            <person name="Widhalm J.R."/>
            <person name="Wisecaver J.H."/>
        </authorList>
    </citation>
    <scope>NUCLEOTIDE SEQUENCE</scope>
    <source>
        <strain evidence="2">ECLA1</strain>
    </source>
</reference>
<keyword evidence="1" id="KW-1133">Transmembrane helix</keyword>
<proteinExistence type="predicted"/>
<accession>A0AAE1ABG0</accession>
<comment type="caution">
    <text evidence="2">The sequence shown here is derived from an EMBL/GenBank/DDBJ whole genome shotgun (WGS) entry which is preliminary data.</text>
</comment>